<dbReference type="PANTHER" id="PTHR22807:SF34">
    <property type="entry name" value="TRNA (CYTOSINE(72)-C(5))-METHYLTRANSFERASE NSUN6"/>
    <property type="match status" value="1"/>
</dbReference>
<feature type="binding site" evidence="6">
    <location>
        <position position="259"/>
    </location>
    <ligand>
        <name>S-adenosyl-L-methionine</name>
        <dbReference type="ChEBI" id="CHEBI:59789"/>
    </ligand>
</feature>
<keyword evidence="4 6" id="KW-0949">S-adenosyl-L-methionine</keyword>
<evidence type="ECO:0000313" key="9">
    <source>
        <dbReference type="Proteomes" id="UP000838756"/>
    </source>
</evidence>
<feature type="binding site" evidence="6">
    <location>
        <position position="232"/>
    </location>
    <ligand>
        <name>S-adenosyl-L-methionine</name>
        <dbReference type="ChEBI" id="CHEBI:59789"/>
    </ligand>
</feature>
<dbReference type="CDD" id="cd21150">
    <property type="entry name" value="PUA_NSun6-like"/>
    <property type="match status" value="1"/>
</dbReference>
<dbReference type="GO" id="GO:0001510">
    <property type="term" value="P:RNA methylation"/>
    <property type="evidence" value="ECO:0007669"/>
    <property type="project" value="InterPro"/>
</dbReference>
<protein>
    <submittedName>
        <fullName evidence="8">Jg14884 protein</fullName>
    </submittedName>
</protein>
<dbReference type="CDD" id="cd02440">
    <property type="entry name" value="AdoMet_MTases"/>
    <property type="match status" value="1"/>
</dbReference>
<keyword evidence="2 6" id="KW-0489">Methyltransferase</keyword>
<dbReference type="SUPFAM" id="SSF53335">
    <property type="entry name" value="S-adenosyl-L-methionine-dependent methyltransferases"/>
    <property type="match status" value="1"/>
</dbReference>
<keyword evidence="5 6" id="KW-0694">RNA-binding</keyword>
<dbReference type="InterPro" id="IPR018314">
    <property type="entry name" value="RsmB/NOL1/NOP2-like_CS"/>
</dbReference>
<dbReference type="EMBL" id="CAKXAJ010024721">
    <property type="protein sequence ID" value="CAH2229426.1"/>
    <property type="molecule type" value="Genomic_DNA"/>
</dbReference>
<evidence type="ECO:0000256" key="3">
    <source>
        <dbReference type="ARBA" id="ARBA00022679"/>
    </source>
</evidence>
<dbReference type="InterPro" id="IPR023267">
    <property type="entry name" value="RCMT"/>
</dbReference>
<evidence type="ECO:0000256" key="1">
    <source>
        <dbReference type="ARBA" id="ARBA00007494"/>
    </source>
</evidence>
<reference evidence="8" key="1">
    <citation type="submission" date="2022-03" db="EMBL/GenBank/DDBJ databases">
        <authorList>
            <person name="Lindestad O."/>
        </authorList>
    </citation>
    <scope>NUCLEOTIDE SEQUENCE</scope>
</reference>
<dbReference type="PRINTS" id="PR02008">
    <property type="entry name" value="RCMTFAMILY"/>
</dbReference>
<feature type="binding site" evidence="6">
    <location>
        <position position="287"/>
    </location>
    <ligand>
        <name>S-adenosyl-L-methionine</name>
        <dbReference type="ChEBI" id="CHEBI:59789"/>
    </ligand>
</feature>
<dbReference type="OrthoDB" id="260824at2759"/>
<comment type="similarity">
    <text evidence="1 6">Belongs to the class I-like SAM-binding methyltransferase superfamily. RsmB/NOP family.</text>
</comment>
<organism evidence="8 9">
    <name type="scientific">Pararge aegeria aegeria</name>
    <dbReference type="NCBI Taxonomy" id="348720"/>
    <lineage>
        <taxon>Eukaryota</taxon>
        <taxon>Metazoa</taxon>
        <taxon>Ecdysozoa</taxon>
        <taxon>Arthropoda</taxon>
        <taxon>Hexapoda</taxon>
        <taxon>Insecta</taxon>
        <taxon>Pterygota</taxon>
        <taxon>Neoptera</taxon>
        <taxon>Endopterygota</taxon>
        <taxon>Lepidoptera</taxon>
        <taxon>Glossata</taxon>
        <taxon>Ditrysia</taxon>
        <taxon>Papilionoidea</taxon>
        <taxon>Nymphalidae</taxon>
        <taxon>Satyrinae</taxon>
        <taxon>Satyrini</taxon>
        <taxon>Parargina</taxon>
        <taxon>Pararge</taxon>
    </lineage>
</organism>
<feature type="binding site" evidence="6">
    <location>
        <begin position="208"/>
        <end position="214"/>
    </location>
    <ligand>
        <name>S-adenosyl-L-methionine</name>
        <dbReference type="ChEBI" id="CHEBI:59789"/>
    </ligand>
</feature>
<dbReference type="PROSITE" id="PS01153">
    <property type="entry name" value="NOL1_NOP2_SUN"/>
    <property type="match status" value="1"/>
</dbReference>
<dbReference type="Gene3D" id="2.30.130.10">
    <property type="entry name" value="PUA domain"/>
    <property type="match status" value="1"/>
</dbReference>
<keyword evidence="3 6" id="KW-0808">Transferase</keyword>
<dbReference type="InterPro" id="IPR001678">
    <property type="entry name" value="MeTrfase_RsmB-F_NOP2_dom"/>
</dbReference>
<dbReference type="Gene3D" id="3.40.50.150">
    <property type="entry name" value="Vaccinia Virus protein VP39"/>
    <property type="match status" value="1"/>
</dbReference>
<gene>
    <name evidence="8" type="primary">jg14884</name>
    <name evidence="8" type="ORF">PAEG_LOCUS8904</name>
</gene>
<evidence type="ECO:0000256" key="4">
    <source>
        <dbReference type="ARBA" id="ARBA00022691"/>
    </source>
</evidence>
<dbReference type="PROSITE" id="PS51686">
    <property type="entry name" value="SAM_MT_RSMB_NOP"/>
    <property type="match status" value="1"/>
</dbReference>
<feature type="domain" description="SAM-dependent MTase RsmB/NOP-type" evidence="7">
    <location>
        <begin position="115"/>
        <end position="417"/>
    </location>
</feature>
<dbReference type="InterPro" id="IPR049560">
    <property type="entry name" value="MeTrfase_RsmB-F_NOP2_cat"/>
</dbReference>
<feature type="active site" description="Nucleophile" evidence="6">
    <location>
        <position position="338"/>
    </location>
</feature>
<dbReference type="PROSITE" id="PS50890">
    <property type="entry name" value="PUA"/>
    <property type="match status" value="1"/>
</dbReference>
<accession>A0A8S4R187</accession>
<dbReference type="InterPro" id="IPR036974">
    <property type="entry name" value="PUA_sf"/>
</dbReference>
<dbReference type="InterPro" id="IPR029063">
    <property type="entry name" value="SAM-dependent_MTases_sf"/>
</dbReference>
<dbReference type="AlphaFoldDB" id="A0A8S4R187"/>
<sequence length="429" mass="47634">MVLSSLQNWLSKAPNYTIFRVNKLTNFDINQLQKFLEEQSKELNSALIPDISFIQPDCVVVKQWPTDTVVERSGNEVIVDTICGAAVLRGAHVYAPGVLGLPTNVQLEEKVDIYADLDGQCKRGLKVEYNGNKLYVGTGYLKMLRHDLFDNGILANGIAIHTLLPTSRLPVINETVCPKGQLLLQNFPSIVTGWVVDAKAYEHILDMCAAPGNKTTHLAEMSDNKAHIIAIDKSEQKVAKIKQTCETQGVSCVDAYVYDSRKCHSDRNADLKCPPFSSKTFDKVLLDAPCSGLGQRPQLSECKMSPKMLQSYKFVQRKLFDAAVQVLKVGGKLVYSTCTVTIDENEGMVAWVLKNFQCLQLIPADPFYGGPGLPDVGLSDEHRAMVQRFGPLDDPLRKVEDLSKNTLGFFIAAFIKIRDYETNTQNNKA</sequence>
<dbReference type="PANTHER" id="PTHR22807">
    <property type="entry name" value="NOP2 YEAST -RELATED NOL1/NOP2/FMU SUN DOMAIN-CONTAINING"/>
    <property type="match status" value="1"/>
</dbReference>
<dbReference type="GO" id="GO:0008173">
    <property type="term" value="F:RNA methyltransferase activity"/>
    <property type="evidence" value="ECO:0007669"/>
    <property type="project" value="InterPro"/>
</dbReference>
<evidence type="ECO:0000259" key="7">
    <source>
        <dbReference type="PROSITE" id="PS51686"/>
    </source>
</evidence>
<keyword evidence="9" id="KW-1185">Reference proteome</keyword>
<dbReference type="Pfam" id="PF01189">
    <property type="entry name" value="Methyltr_RsmB-F"/>
    <property type="match status" value="1"/>
</dbReference>
<dbReference type="Proteomes" id="UP000838756">
    <property type="component" value="Unassembled WGS sequence"/>
</dbReference>
<evidence type="ECO:0000256" key="6">
    <source>
        <dbReference type="PROSITE-ProRule" id="PRU01023"/>
    </source>
</evidence>
<evidence type="ECO:0000256" key="5">
    <source>
        <dbReference type="ARBA" id="ARBA00022884"/>
    </source>
</evidence>
<dbReference type="GO" id="GO:0003723">
    <property type="term" value="F:RNA binding"/>
    <property type="evidence" value="ECO:0007669"/>
    <property type="project" value="UniProtKB-UniRule"/>
</dbReference>
<comment type="caution">
    <text evidence="8">The sequence shown here is derived from an EMBL/GenBank/DDBJ whole genome shotgun (WGS) entry which is preliminary data.</text>
</comment>
<name>A0A8S4R187_9NEOP</name>
<evidence type="ECO:0000256" key="2">
    <source>
        <dbReference type="ARBA" id="ARBA00022603"/>
    </source>
</evidence>
<evidence type="ECO:0000313" key="8">
    <source>
        <dbReference type="EMBL" id="CAH2229426.1"/>
    </source>
</evidence>
<proteinExistence type="inferred from homology"/>